<comment type="caution">
    <text evidence="2">The sequence shown here is derived from an EMBL/GenBank/DDBJ whole genome shotgun (WGS) entry which is preliminary data.</text>
</comment>
<sequence length="121" mass="14241">MKLVFLQAEQKFKFMKSSSKRLCIEYEIQQNSFFFLEFRKKLKDLQSNLDKIPISNVSSNSKKQPPSPIKGNSRLLEAEDTQLIILDNIRNQKEKLLKAVEDELFIILNHNRLKQSKLESK</sequence>
<protein>
    <submittedName>
        <fullName evidence="2">Uncharacterized protein</fullName>
    </submittedName>
</protein>
<gene>
    <name evidence="2" type="ORF">PPENT_87.1.T0790005</name>
</gene>
<organism evidence="2 3">
    <name type="scientific">Paramecium pentaurelia</name>
    <dbReference type="NCBI Taxonomy" id="43138"/>
    <lineage>
        <taxon>Eukaryota</taxon>
        <taxon>Sar</taxon>
        <taxon>Alveolata</taxon>
        <taxon>Ciliophora</taxon>
        <taxon>Intramacronucleata</taxon>
        <taxon>Oligohymenophorea</taxon>
        <taxon>Peniculida</taxon>
        <taxon>Parameciidae</taxon>
        <taxon>Paramecium</taxon>
    </lineage>
</organism>
<feature type="region of interest" description="Disordered" evidence="1">
    <location>
        <begin position="53"/>
        <end position="73"/>
    </location>
</feature>
<dbReference type="Proteomes" id="UP000689195">
    <property type="component" value="Unassembled WGS sequence"/>
</dbReference>
<keyword evidence="3" id="KW-1185">Reference proteome</keyword>
<evidence type="ECO:0000256" key="1">
    <source>
        <dbReference type="SAM" id="MobiDB-lite"/>
    </source>
</evidence>
<feature type="compositionally biased region" description="Polar residues" evidence="1">
    <location>
        <begin position="53"/>
        <end position="64"/>
    </location>
</feature>
<name>A0A8S1W9S6_9CILI</name>
<dbReference type="EMBL" id="CAJJDO010000079">
    <property type="protein sequence ID" value="CAD8182576.1"/>
    <property type="molecule type" value="Genomic_DNA"/>
</dbReference>
<evidence type="ECO:0000313" key="3">
    <source>
        <dbReference type="Proteomes" id="UP000689195"/>
    </source>
</evidence>
<dbReference type="AlphaFoldDB" id="A0A8S1W9S6"/>
<evidence type="ECO:0000313" key="2">
    <source>
        <dbReference type="EMBL" id="CAD8182576.1"/>
    </source>
</evidence>
<proteinExistence type="predicted"/>
<reference evidence="2" key="1">
    <citation type="submission" date="2021-01" db="EMBL/GenBank/DDBJ databases">
        <authorList>
            <consortium name="Genoscope - CEA"/>
            <person name="William W."/>
        </authorList>
    </citation>
    <scope>NUCLEOTIDE SEQUENCE</scope>
</reference>
<accession>A0A8S1W9S6</accession>